<keyword evidence="1" id="KW-0677">Repeat</keyword>
<dbReference type="OrthoDB" id="9769023at2"/>
<organism evidence="2 3">
    <name type="scientific">Candidatus Accumulibacter phosphatis</name>
    <dbReference type="NCBI Taxonomy" id="327160"/>
    <lineage>
        <taxon>Bacteria</taxon>
        <taxon>Pseudomonadati</taxon>
        <taxon>Pseudomonadota</taxon>
        <taxon>Betaproteobacteria</taxon>
        <taxon>Candidatus Accumulibacter</taxon>
    </lineage>
</organism>
<dbReference type="SUPFAM" id="SSF82185">
    <property type="entry name" value="Histone H3 K4-specific methyltransferase SET7/9 N-terminal domain"/>
    <property type="match status" value="1"/>
</dbReference>
<name>A0A5S4EMZ8_9PROT</name>
<dbReference type="PANTHER" id="PTHR43215:SF14">
    <property type="entry name" value="RADIAL SPOKE HEAD 1 HOMOLOG"/>
    <property type="match status" value="1"/>
</dbReference>
<dbReference type="RefSeq" id="WP_138678150.1">
    <property type="nucleotide sequence ID" value="NZ_SWAD01000042.1"/>
</dbReference>
<reference evidence="2 3" key="1">
    <citation type="submission" date="2019-04" db="EMBL/GenBank/DDBJ databases">
        <title>A novel phosphate-accumulating bacterium identified in bioreactor for phosphate removal from wastewater.</title>
        <authorList>
            <person name="Kotlyarov R.Y."/>
            <person name="Beletsky A.V."/>
            <person name="Kallistova A.Y."/>
            <person name="Dorofeev A.G."/>
            <person name="Nikolaev Y.Y."/>
            <person name="Pimenov N.V."/>
            <person name="Ravin N.V."/>
            <person name="Mardanov A.V."/>
        </authorList>
    </citation>
    <scope>NUCLEOTIDE SEQUENCE [LARGE SCALE GENOMIC DNA]</scope>
    <source>
        <strain evidence="2 3">Bin19</strain>
    </source>
</reference>
<dbReference type="Proteomes" id="UP000306324">
    <property type="component" value="Unassembled WGS sequence"/>
</dbReference>
<protein>
    <recommendedName>
        <fullName evidence="4">MORN repeat protein</fullName>
    </recommendedName>
</protein>
<evidence type="ECO:0008006" key="4">
    <source>
        <dbReference type="Google" id="ProtNLM"/>
    </source>
</evidence>
<dbReference type="InterPro" id="IPR003409">
    <property type="entry name" value="MORN"/>
</dbReference>
<accession>A0A5S4EMZ8</accession>
<evidence type="ECO:0000313" key="2">
    <source>
        <dbReference type="EMBL" id="TMQ76739.1"/>
    </source>
</evidence>
<sequence length="666" mass="73566">MKQISYTCALLLLMLGLPSIGVAGMFRQYSDALNETVTLVKTGELKQAVAKIENFNEGNDKDILYFFEKGELLSLGSNFISSRETWMKSDEIIQAWENEFRSNPSKIFGDIGSFLISDKTRRYDGQDYEKVLLSTRLTMNHIMLGNFDHARIEMKKTYEREKLIEAFREKEYDALKVESNKQDAGQASNLEGYPMQELDTPEVRELKNGFQNAFAHYLAGYFFEVTDEPSLAEPGYRNALQLAPGNTMIKTALNEIGKRVPGLGETDVLFVLETGFAPRIDSLNISIPIMRKGGIVITPLSFPLLKVSEQVPVPSSLAVAGGRYPVETLTNIDTMARRLLKDQMPGIILRTVIRAGLKSVVQEQANKAHWVAGLVANVVSASTEQADDRNWRTLPERISIARAMLPQGRQVIEFQTPAGIYRTEADVSGRFTIVPIRITGNAVYVGQPNRAKDISPGLLPDKMIPPGHLVPPAPDSSRSYVAAASSVAPVAPVVPVAPVAPAMQPTADLGKRVQVGDTTYIGDFRFAQPSGLPSGKGVIEWQNGHRFEGQLVNGVKQGHGVFIAPGSFRYEGNWESNKQNGKGKTIFDNGDVYEGEILDGEFHGQGSYTTKDGYRYEGSWKKGVKEGPGKLIFPDGDFWEGIFSNDQRTAQGKMTFAPKPDIRARQ</sequence>
<gene>
    <name evidence="2" type="ORF">ACCUM_4026</name>
</gene>
<evidence type="ECO:0000256" key="1">
    <source>
        <dbReference type="ARBA" id="ARBA00022737"/>
    </source>
</evidence>
<keyword evidence="3" id="KW-1185">Reference proteome</keyword>
<comment type="caution">
    <text evidence="2">The sequence shown here is derived from an EMBL/GenBank/DDBJ whole genome shotgun (WGS) entry which is preliminary data.</text>
</comment>
<dbReference type="Pfam" id="PF02493">
    <property type="entry name" value="MORN"/>
    <property type="match status" value="6"/>
</dbReference>
<dbReference type="EMBL" id="SWAD01000042">
    <property type="protein sequence ID" value="TMQ76739.1"/>
    <property type="molecule type" value="Genomic_DNA"/>
</dbReference>
<dbReference type="PANTHER" id="PTHR43215">
    <property type="entry name" value="RADIAL SPOKE HEAD 1 HOMOLOG"/>
    <property type="match status" value="1"/>
</dbReference>
<dbReference type="Gene3D" id="2.20.110.10">
    <property type="entry name" value="Histone H3 K4-specific methyltransferase SET7/9 N-terminal domain"/>
    <property type="match status" value="3"/>
</dbReference>
<dbReference type="AlphaFoldDB" id="A0A5S4EMZ8"/>
<proteinExistence type="predicted"/>
<evidence type="ECO:0000313" key="3">
    <source>
        <dbReference type="Proteomes" id="UP000306324"/>
    </source>
</evidence>
<dbReference type="SMART" id="SM00698">
    <property type="entry name" value="MORN"/>
    <property type="match status" value="6"/>
</dbReference>